<dbReference type="InterPro" id="IPR036427">
    <property type="entry name" value="Bromodomain-like_sf"/>
</dbReference>
<proteinExistence type="predicted"/>
<organism evidence="4 5">
    <name type="scientific">Chlamydomonas incerta</name>
    <dbReference type="NCBI Taxonomy" id="51695"/>
    <lineage>
        <taxon>Eukaryota</taxon>
        <taxon>Viridiplantae</taxon>
        <taxon>Chlorophyta</taxon>
        <taxon>core chlorophytes</taxon>
        <taxon>Chlorophyceae</taxon>
        <taxon>CS clade</taxon>
        <taxon>Chlamydomonadales</taxon>
        <taxon>Chlamydomonadaceae</taxon>
        <taxon>Chlamydomonas</taxon>
    </lineage>
</organism>
<feature type="compositionally biased region" description="Basic and acidic residues" evidence="3">
    <location>
        <begin position="69"/>
        <end position="78"/>
    </location>
</feature>
<feature type="compositionally biased region" description="Low complexity" evidence="3">
    <location>
        <begin position="569"/>
        <end position="589"/>
    </location>
</feature>
<feature type="region of interest" description="Disordered" evidence="3">
    <location>
        <begin position="263"/>
        <end position="323"/>
    </location>
</feature>
<feature type="region of interest" description="Disordered" evidence="3">
    <location>
        <begin position="1"/>
        <end position="28"/>
    </location>
</feature>
<dbReference type="Proteomes" id="UP000650467">
    <property type="component" value="Unassembled WGS sequence"/>
</dbReference>
<name>A0A835W992_CHLIN</name>
<gene>
    <name evidence="4" type="ORF">HXX76_002792</name>
</gene>
<evidence type="ECO:0000256" key="2">
    <source>
        <dbReference type="SAM" id="Coils"/>
    </source>
</evidence>
<dbReference type="EMBL" id="JAEHOC010000004">
    <property type="protein sequence ID" value="KAG2442709.1"/>
    <property type="molecule type" value="Genomic_DNA"/>
</dbReference>
<dbReference type="AlphaFoldDB" id="A0A835W992"/>
<keyword evidence="2" id="KW-0175">Coiled coil</keyword>
<feature type="compositionally biased region" description="Low complexity" evidence="3">
    <location>
        <begin position="263"/>
        <end position="280"/>
    </location>
</feature>
<dbReference type="Gene3D" id="1.20.920.10">
    <property type="entry name" value="Bromodomain-like"/>
    <property type="match status" value="1"/>
</dbReference>
<feature type="region of interest" description="Disordered" evidence="3">
    <location>
        <begin position="59"/>
        <end position="107"/>
    </location>
</feature>
<evidence type="ECO:0000256" key="1">
    <source>
        <dbReference type="ARBA" id="ARBA00023117"/>
    </source>
</evidence>
<evidence type="ECO:0000256" key="3">
    <source>
        <dbReference type="SAM" id="MobiDB-lite"/>
    </source>
</evidence>
<feature type="coiled-coil region" evidence="2">
    <location>
        <begin position="108"/>
        <end position="217"/>
    </location>
</feature>
<accession>A0A835W992</accession>
<dbReference type="OrthoDB" id="552245at2759"/>
<feature type="region of interest" description="Disordered" evidence="3">
    <location>
        <begin position="383"/>
        <end position="403"/>
    </location>
</feature>
<sequence>MTPDVSAAVGGGAEAGPQGNAAQPTPQSFDVLADLTGMSNVTRIREATMRRRFAQVEASCAQRASPLAPHDREREPAAAHKPACNPCNQPVPPAAQQAGDTPRDSTQVAQLTAALAAANQALSSAKAEAARAQASLATALQANMASLEAALALKREAMERVDRVVAQAEEKLGLQAVLARERERMLLLEAGRLRQVAAQWEARARSLEARMASVAAASGPASPVGSGPSPVAQAQVGSGLLRMLRQPSAAPQAAGDGAFVGVQEQEQADQQQPQQQEQQQRGAPGLVGVGSPSDIIRLGRPDSTGGAQAGSAVSPPPAPPQAAQYAYVAQAGSAQVHGGSGPAARQSAGQHFGLPSDCSPLDMLAEIAAALLPAHAVRMAPAGAATAPKRGRGRPPKAKGPVLEGPAAAASAAVAAAVAAGLIAEAAGRDGGAAAAARAAAAAGGSGQQLQQRLKRQRLHDDEMHVTARLVATARTAGPQPRRSPECAPRLPAVATAAAAAVSPAAAAAAAAAAAVPGGQGQAALQGAGIHAARGPGEYGCGVKASQEPTYVAISNSGIKEAGSSGPVAAGDAGQPQAAAGTPAGCTAARQAPCPEQVGSATSDGGRSRSCSGGGNSTDTTPFSPSQIMAEVSSAEAARKGARLETAAACVAAAAVAAAPKGEATSDDQGVEESAGVAPGATGRPCCGAAACGHMSAACSSRGTGAAAAGATARVVPLRPACCAAAHAPAAPAAAPAAAPRKAHMSLASAEAVMRQLYLDVLAAARAVPQAAAAFETRAALEQLPEYGRCVAAQDMMFFARIDARIGGRKAGFSRSNPLCYASPDALRADFARIMDNCHAYHSRAGGGSAGKATRALLELAVAVLEAADRELEAVRSSSELAEALAAVEAMEHKLECRDCGKWRRVRGYCRFVGMRGEFSCSKLPGRSCGEPCDVCEAAGGCECDD</sequence>
<protein>
    <submittedName>
        <fullName evidence="4">Uncharacterized protein</fullName>
    </submittedName>
</protein>
<reference evidence="4" key="1">
    <citation type="journal article" date="2020" name="bioRxiv">
        <title>Comparative genomics of Chlamydomonas.</title>
        <authorList>
            <person name="Craig R.J."/>
            <person name="Hasan A.R."/>
            <person name="Ness R.W."/>
            <person name="Keightley P.D."/>
        </authorList>
    </citation>
    <scope>NUCLEOTIDE SEQUENCE</scope>
    <source>
        <strain evidence="4">SAG 7.73</strain>
    </source>
</reference>
<evidence type="ECO:0000313" key="5">
    <source>
        <dbReference type="Proteomes" id="UP000650467"/>
    </source>
</evidence>
<keyword evidence="5" id="KW-1185">Reference proteome</keyword>
<evidence type="ECO:0000313" key="4">
    <source>
        <dbReference type="EMBL" id="KAG2442709.1"/>
    </source>
</evidence>
<feature type="region of interest" description="Disordered" evidence="3">
    <location>
        <begin position="562"/>
        <end position="625"/>
    </location>
</feature>
<comment type="caution">
    <text evidence="4">The sequence shown here is derived from an EMBL/GenBank/DDBJ whole genome shotgun (WGS) entry which is preliminary data.</text>
</comment>
<keyword evidence="1" id="KW-0103">Bromodomain</keyword>